<comment type="caution">
    <text evidence="2">The sequence shown here is derived from an EMBL/GenBank/DDBJ whole genome shotgun (WGS) entry which is preliminary data.</text>
</comment>
<name>X1KHV2_9ZZZZ</name>
<feature type="domain" description="2,4-diaminopentanoate dehydrogenase C-terminal" evidence="1">
    <location>
        <begin position="4"/>
        <end position="106"/>
    </location>
</feature>
<sequence>VSSQFYTVKKGQVKGTKQEAYGIVNGEERIHLFFTAFLGATPSFDEVRIEGTPEIEAKVSPCWHGDDGTVAMVVNLIPVVINSPPGILTMNDIVPISFKSGDMRRFVK</sequence>
<dbReference type="AlphaFoldDB" id="X1KHV2"/>
<reference evidence="2" key="1">
    <citation type="journal article" date="2014" name="Front. Microbiol.">
        <title>High frequency of phylogenetically diverse reductive dehalogenase-homologous genes in deep subseafloor sedimentary metagenomes.</title>
        <authorList>
            <person name="Kawai M."/>
            <person name="Futagami T."/>
            <person name="Toyoda A."/>
            <person name="Takaki Y."/>
            <person name="Nishi S."/>
            <person name="Hori S."/>
            <person name="Arai W."/>
            <person name="Tsubouchi T."/>
            <person name="Morono Y."/>
            <person name="Uchiyama I."/>
            <person name="Ito T."/>
            <person name="Fujiyama A."/>
            <person name="Inagaki F."/>
            <person name="Takami H."/>
        </authorList>
    </citation>
    <scope>NUCLEOTIDE SEQUENCE</scope>
    <source>
        <strain evidence="2">Expedition CK06-06</strain>
    </source>
</reference>
<accession>X1KHV2</accession>
<feature type="non-terminal residue" evidence="2">
    <location>
        <position position="1"/>
    </location>
</feature>
<protein>
    <recommendedName>
        <fullName evidence="1">2,4-diaminopentanoate dehydrogenase C-terminal domain-containing protein</fullName>
    </recommendedName>
</protein>
<evidence type="ECO:0000259" key="1">
    <source>
        <dbReference type="Pfam" id="PF19328"/>
    </source>
</evidence>
<evidence type="ECO:0000313" key="2">
    <source>
        <dbReference type="EMBL" id="GAH93195.1"/>
    </source>
</evidence>
<dbReference type="Pfam" id="PF19328">
    <property type="entry name" value="DAP_DH_C"/>
    <property type="match status" value="1"/>
</dbReference>
<dbReference type="InterPro" id="IPR045760">
    <property type="entry name" value="DAP_DH_C"/>
</dbReference>
<gene>
    <name evidence="2" type="ORF">S06H3_06503</name>
</gene>
<proteinExistence type="predicted"/>
<organism evidence="2">
    <name type="scientific">marine sediment metagenome</name>
    <dbReference type="NCBI Taxonomy" id="412755"/>
    <lineage>
        <taxon>unclassified sequences</taxon>
        <taxon>metagenomes</taxon>
        <taxon>ecological metagenomes</taxon>
    </lineage>
</organism>
<dbReference type="EMBL" id="BARV01002536">
    <property type="protein sequence ID" value="GAH93195.1"/>
    <property type="molecule type" value="Genomic_DNA"/>
</dbReference>